<proteinExistence type="predicted"/>
<protein>
    <recommendedName>
        <fullName evidence="2">Ankyrin repeat-containing protein</fullName>
    </recommendedName>
</protein>
<organism evidence="1">
    <name type="scientific">Borely moumouvirus</name>
    <dbReference type="NCBI Taxonomy" id="2712067"/>
    <lineage>
        <taxon>Viruses</taxon>
        <taxon>Varidnaviria</taxon>
        <taxon>Bamfordvirae</taxon>
        <taxon>Nucleocytoviricota</taxon>
        <taxon>Megaviricetes</taxon>
        <taxon>Imitervirales</taxon>
        <taxon>Mimiviridae</taxon>
        <taxon>Megamimivirinae</taxon>
        <taxon>Moumouvirus</taxon>
    </lineage>
</organism>
<evidence type="ECO:0000313" key="1">
    <source>
        <dbReference type="EMBL" id="QID06573.1"/>
    </source>
</evidence>
<accession>A0A6G6ADQ4</accession>
<evidence type="ECO:0008006" key="2">
    <source>
        <dbReference type="Google" id="ProtNLM"/>
    </source>
</evidence>
<name>A0A6G6ADQ4_9VIRU</name>
<reference evidence="1" key="1">
    <citation type="submission" date="2019-07" db="EMBL/GenBank/DDBJ databases">
        <title>The discovery of a new lineage B mimivirus raises questions about particles surface fibrils.</title>
        <authorList>
            <person name="Silva L.K.S."/>
            <person name="Rodrigues R.A.L."/>
            <person name="Andrade A.C.S.P."/>
            <person name="Hikida H."/>
            <person name="Andreani J."/>
            <person name="Levasseur A."/>
            <person name="La Scola B."/>
            <person name="Abrahao J.S."/>
        </authorList>
    </citation>
    <scope>NUCLEOTIDE SEQUENCE</scope>
    <source>
        <strain evidence="1">B60</strain>
    </source>
</reference>
<sequence length="422" mass="50403">MVLFPHFISFKCLSSYYKYFDMKKNTMFHISDKISIPVSFYKTNTFACICTEAKYAIIFMKFLVKKSKREELFCEDKHLSTDYYEYFEYILTCNMIHHIKYFIKKYYPIVMKLYKHDNVCEKFNRIYNTIAKETLMKNTLSLIFDLFSLYTISTCIEIGIGKPNAECSVKKNNPDIFYPIRSIGPVIIKPDEILDFKMLKKLLKVYIKKLTKCLTSKPKYFTNKYNTTPENLFDKITGTLEILYRCAFFNNVEFFEYTMDKLLSFIENIDISDVKNKNFYDQLCDHLKFKKKYLMDQFSELSYNYCLAFEPFPKIYEILISDYDISHLKGEINWHFDFMGDKYISHLECLLYLIYSKKGMDQKFIDELFLGSIYSSENTIKLLMEYGADYKKYGKKLIEDAERVNNINLVNYLKNLLENGDE</sequence>
<dbReference type="EMBL" id="MN175499">
    <property type="protein sequence ID" value="QID06573.1"/>
    <property type="molecule type" value="Genomic_DNA"/>
</dbReference>